<feature type="transmembrane region" description="Helical" evidence="1">
    <location>
        <begin position="38"/>
        <end position="56"/>
    </location>
</feature>
<feature type="transmembrane region" description="Helical" evidence="1">
    <location>
        <begin position="63"/>
        <end position="80"/>
    </location>
</feature>
<dbReference type="InterPro" id="IPR011733">
    <property type="entry name" value="CHP02185_IM"/>
</dbReference>
<protein>
    <submittedName>
        <fullName evidence="2">ABC transporter permease</fullName>
    </submittedName>
</protein>
<keyword evidence="1" id="KW-0472">Membrane</keyword>
<gene>
    <name evidence="2" type="primary">eqbH</name>
    <name evidence="2" type="ORF">NCTC6180_01131</name>
</gene>
<keyword evidence="1" id="KW-0812">Transmembrane</keyword>
<dbReference type="Proteomes" id="UP000269903">
    <property type="component" value="Chromosome"/>
</dbReference>
<reference evidence="2 3" key="1">
    <citation type="submission" date="2018-12" db="EMBL/GenBank/DDBJ databases">
        <authorList>
            <consortium name="Pathogen Informatics"/>
        </authorList>
    </citation>
    <scope>NUCLEOTIDE SEQUENCE [LARGE SCALE GENOMIC DNA]</scope>
    <source>
        <strain evidence="2 3">NCTC6180</strain>
    </source>
</reference>
<accession>A0A7Z8ZWL6</accession>
<feature type="transmembrane region" description="Helical" evidence="1">
    <location>
        <begin position="154"/>
        <end position="180"/>
    </location>
</feature>
<feature type="transmembrane region" description="Helical" evidence="1">
    <location>
        <begin position="110"/>
        <end position="134"/>
    </location>
</feature>
<dbReference type="EMBL" id="LR134317">
    <property type="protein sequence ID" value="VEF07412.1"/>
    <property type="molecule type" value="Genomic_DNA"/>
</dbReference>
<organism evidence="2 3">
    <name type="scientific">Streptococcus equi subsp. zooepidemicus</name>
    <dbReference type="NCBI Taxonomy" id="40041"/>
    <lineage>
        <taxon>Bacteria</taxon>
        <taxon>Bacillati</taxon>
        <taxon>Bacillota</taxon>
        <taxon>Bacilli</taxon>
        <taxon>Lactobacillales</taxon>
        <taxon>Streptococcaceae</taxon>
        <taxon>Streptococcus</taxon>
    </lineage>
</organism>
<dbReference type="AlphaFoldDB" id="A0A7Z8ZWL6"/>
<evidence type="ECO:0000313" key="2">
    <source>
        <dbReference type="EMBL" id="VEF07412.1"/>
    </source>
</evidence>
<sequence>MNNKLNGRDFITIGIFNAISIVIYMAVVFALATTVVGGFIASGAAFMVAAISYLLMGVKIKKRGVFTISGILLGLIALSGGHIPHAIFAAIGGVVCDFIIGNYESKGRIILGYGAFALADFLGTVVPILLFGTASFVEKAAKWKMSEEQIEEAISYFSVPYTIGFGILTFALACIGAFIATKLLKKHFKKAGVI</sequence>
<name>A0A7Z8ZWL6_STRSZ</name>
<feature type="transmembrane region" description="Helical" evidence="1">
    <location>
        <begin position="86"/>
        <end position="103"/>
    </location>
</feature>
<proteinExistence type="predicted"/>
<dbReference type="NCBIfam" id="TIGR02185">
    <property type="entry name" value="Trep_Strep"/>
    <property type="match status" value="1"/>
</dbReference>
<evidence type="ECO:0000256" key="1">
    <source>
        <dbReference type="SAM" id="Phobius"/>
    </source>
</evidence>
<feature type="transmembrane region" description="Helical" evidence="1">
    <location>
        <begin position="12"/>
        <end position="32"/>
    </location>
</feature>
<evidence type="ECO:0000313" key="3">
    <source>
        <dbReference type="Proteomes" id="UP000269903"/>
    </source>
</evidence>
<keyword evidence="1" id="KW-1133">Transmembrane helix</keyword>
<dbReference type="Pfam" id="PF09605">
    <property type="entry name" value="Trep_Strep"/>
    <property type="match status" value="1"/>
</dbReference>
<dbReference type="RefSeq" id="WP_154803982.1">
    <property type="nucleotide sequence ID" value="NZ_LR134317.1"/>
</dbReference>